<name>A0ABD5WZM3_9EURY</name>
<dbReference type="InterPro" id="IPR002802">
    <property type="entry name" value="Endo_dU"/>
</dbReference>
<dbReference type="PANTHER" id="PTHR39518">
    <property type="entry name" value="UPF0215 PROTEIN MJ1150"/>
    <property type="match status" value="1"/>
</dbReference>
<dbReference type="Gene3D" id="3.30.2170.10">
    <property type="entry name" value="archaeoglobus fulgidus dsm 4304 superfamily"/>
    <property type="match status" value="1"/>
</dbReference>
<proteinExistence type="inferred from homology"/>
<evidence type="ECO:0000313" key="2">
    <source>
        <dbReference type="EMBL" id="MFC7124463.1"/>
    </source>
</evidence>
<accession>A0ABD5WZM3</accession>
<comment type="similarity">
    <text evidence="1">Belongs to the UPF0215 family.</text>
</comment>
<dbReference type="HAMAP" id="MF_00582">
    <property type="entry name" value="UPF0215"/>
    <property type="match status" value="1"/>
</dbReference>
<comment type="caution">
    <text evidence="2">The sequence shown here is derived from an EMBL/GenBank/DDBJ whole genome shotgun (WGS) entry which is preliminary data.</text>
</comment>
<dbReference type="PANTHER" id="PTHR39518:SF2">
    <property type="entry name" value="UPF0215 PROTEIN MJ1150"/>
    <property type="match status" value="1"/>
</dbReference>
<dbReference type="Pfam" id="PF01949">
    <property type="entry name" value="Endo_dU"/>
    <property type="match status" value="1"/>
</dbReference>
<dbReference type="PIRSF" id="PIRSF006380">
    <property type="entry name" value="UCP006380"/>
    <property type="match status" value="1"/>
</dbReference>
<dbReference type="RefSeq" id="WP_267637819.1">
    <property type="nucleotide sequence ID" value="NZ_JAODIY010000010.1"/>
</dbReference>
<dbReference type="EMBL" id="JBHSZQ010000001">
    <property type="protein sequence ID" value="MFC7124463.1"/>
    <property type="molecule type" value="Genomic_DNA"/>
</dbReference>
<sequence>MKSGVRALGVAESYQGTPSTLAGTVVRADRVVDGFAFTTCTVGGTDATTAILSLFDELDRADIRYLLVAGIAPAWYNIIDLQRLFEQTSVPALSVSFEASDGLVSAIREAFDGEAATRRLKTYRAQPDRRSISLDDATVYLRSVGIDDAKAADVVRAFMPEGSRPEPLRVARLAARGADGFR</sequence>
<dbReference type="Proteomes" id="UP001596414">
    <property type="component" value="Unassembled WGS sequence"/>
</dbReference>
<organism evidence="2 3">
    <name type="scientific">Halovenus rubra</name>
    <dbReference type="NCBI Taxonomy" id="869890"/>
    <lineage>
        <taxon>Archaea</taxon>
        <taxon>Methanobacteriati</taxon>
        <taxon>Methanobacteriota</taxon>
        <taxon>Stenosarchaea group</taxon>
        <taxon>Halobacteria</taxon>
        <taxon>Halobacteriales</taxon>
        <taxon>Haloarculaceae</taxon>
        <taxon>Halovenus</taxon>
    </lineage>
</organism>
<protein>
    <recommendedName>
        <fullName evidence="1">UPF0215 protein ACFQJ7_00185</fullName>
    </recommendedName>
</protein>
<evidence type="ECO:0000256" key="1">
    <source>
        <dbReference type="HAMAP-Rule" id="MF_00582"/>
    </source>
</evidence>
<reference evidence="2 3" key="1">
    <citation type="journal article" date="2014" name="Int. J. Syst. Evol. Microbiol.">
        <title>Complete genome sequence of Corynebacterium casei LMG S-19264T (=DSM 44701T), isolated from a smear-ripened cheese.</title>
        <authorList>
            <consortium name="US DOE Joint Genome Institute (JGI-PGF)"/>
            <person name="Walter F."/>
            <person name="Albersmeier A."/>
            <person name="Kalinowski J."/>
            <person name="Ruckert C."/>
        </authorList>
    </citation>
    <scope>NUCLEOTIDE SEQUENCE [LARGE SCALE GENOMIC DNA]</scope>
    <source>
        <strain evidence="2 3">CGMCC 4.7215</strain>
    </source>
</reference>
<evidence type="ECO:0000313" key="3">
    <source>
        <dbReference type="Proteomes" id="UP001596414"/>
    </source>
</evidence>
<gene>
    <name evidence="2" type="ORF">ACFQJ7_00185</name>
</gene>
<dbReference type="AlphaFoldDB" id="A0ABD5WZM3"/>